<dbReference type="AlphaFoldDB" id="A0AAE5X1Y1"/>
<dbReference type="Proteomes" id="UP000290401">
    <property type="component" value="Unassembled WGS sequence"/>
</dbReference>
<dbReference type="KEGG" id="bgz:XH91_18885"/>
<feature type="region of interest" description="Disordered" evidence="1">
    <location>
        <begin position="28"/>
        <end position="69"/>
    </location>
</feature>
<dbReference type="EMBL" id="RDQZ01000009">
    <property type="protein sequence ID" value="RXH13722.1"/>
    <property type="molecule type" value="Genomic_DNA"/>
</dbReference>
<proteinExistence type="predicted"/>
<reference evidence="3 5" key="2">
    <citation type="submission" date="2018-10" db="EMBL/GenBank/DDBJ databases">
        <title>Bradyrhizobium sp. nov., effective nodules isolated from peanut in China.</title>
        <authorList>
            <person name="Li Y."/>
        </authorList>
    </citation>
    <scope>NUCLEOTIDE SEQUENCE [LARGE SCALE GENOMIC DNA]</scope>
    <source>
        <strain evidence="3 5">CCBAU 53426</strain>
    </source>
</reference>
<evidence type="ECO:0000313" key="5">
    <source>
        <dbReference type="Proteomes" id="UP000290401"/>
    </source>
</evidence>
<reference evidence="2 4" key="1">
    <citation type="submission" date="2018-06" db="EMBL/GenBank/DDBJ databases">
        <title>Comparative genomics of rhizobia nodulating Arachis hypogaea in China.</title>
        <authorList>
            <person name="Li Y."/>
        </authorList>
    </citation>
    <scope>NUCLEOTIDE SEQUENCE [LARGE SCALE GENOMIC DNA]</scope>
    <source>
        <strain evidence="2 4">CCBAU 51670</strain>
    </source>
</reference>
<evidence type="ECO:0000313" key="2">
    <source>
        <dbReference type="EMBL" id="QAU47211.1"/>
    </source>
</evidence>
<dbReference type="EMBL" id="CP030053">
    <property type="protein sequence ID" value="QAU47211.1"/>
    <property type="molecule type" value="Genomic_DNA"/>
</dbReference>
<dbReference type="Proteomes" id="UP000288972">
    <property type="component" value="Chromosome"/>
</dbReference>
<evidence type="ECO:0000313" key="3">
    <source>
        <dbReference type="EMBL" id="RXH13722.1"/>
    </source>
</evidence>
<feature type="region of interest" description="Disordered" evidence="1">
    <location>
        <begin position="89"/>
        <end position="134"/>
    </location>
</feature>
<evidence type="ECO:0000256" key="1">
    <source>
        <dbReference type="SAM" id="MobiDB-lite"/>
    </source>
</evidence>
<organism evidence="2 4">
    <name type="scientific">Bradyrhizobium guangzhouense</name>
    <dbReference type="NCBI Taxonomy" id="1325095"/>
    <lineage>
        <taxon>Bacteria</taxon>
        <taxon>Pseudomonadati</taxon>
        <taxon>Pseudomonadota</taxon>
        <taxon>Alphaproteobacteria</taxon>
        <taxon>Hyphomicrobiales</taxon>
        <taxon>Nitrobacteraceae</taxon>
        <taxon>Bradyrhizobium</taxon>
    </lineage>
</organism>
<gene>
    <name evidence="3" type="ORF">EAS56_14090</name>
    <name evidence="2" type="ORF">XH91_18885</name>
</gene>
<protein>
    <submittedName>
        <fullName evidence="2">Uncharacterized protein</fullName>
    </submittedName>
</protein>
<feature type="compositionally biased region" description="Basic and acidic residues" evidence="1">
    <location>
        <begin position="112"/>
        <end position="121"/>
    </location>
</feature>
<sequence>MQLSRVGPTRVQTAFAVAASFCSRRPRGIGAALPLPPAGEGWGEGVSTSGQPPRGKSPHPPRTGRCFASPGACNSRGYASASFGRTAAEGGLCSPASGRGGASRKQSSCPVDQRDRRERPKACAAGRHLPNISR</sequence>
<name>A0AAE5X1Y1_9BRAD</name>
<accession>A0AAE5X1Y1</accession>
<keyword evidence="5" id="KW-1185">Reference proteome</keyword>
<evidence type="ECO:0000313" key="4">
    <source>
        <dbReference type="Proteomes" id="UP000288972"/>
    </source>
</evidence>